<comment type="caution">
    <text evidence="1">The sequence shown here is derived from an EMBL/GenBank/DDBJ whole genome shotgun (WGS) entry which is preliminary data.</text>
</comment>
<accession>A0A103YAT5</accession>
<evidence type="ECO:0000313" key="1">
    <source>
        <dbReference type="EMBL" id="KVI05652.1"/>
    </source>
</evidence>
<gene>
    <name evidence="1" type="ORF">Ccrd_015993</name>
</gene>
<protein>
    <submittedName>
        <fullName evidence="1">Uncharacterized protein</fullName>
    </submittedName>
</protein>
<evidence type="ECO:0000313" key="2">
    <source>
        <dbReference type="Proteomes" id="UP000243975"/>
    </source>
</evidence>
<organism evidence="1 2">
    <name type="scientific">Cynara cardunculus var. scolymus</name>
    <name type="common">Globe artichoke</name>
    <name type="synonym">Cynara scolymus</name>
    <dbReference type="NCBI Taxonomy" id="59895"/>
    <lineage>
        <taxon>Eukaryota</taxon>
        <taxon>Viridiplantae</taxon>
        <taxon>Streptophyta</taxon>
        <taxon>Embryophyta</taxon>
        <taxon>Tracheophyta</taxon>
        <taxon>Spermatophyta</taxon>
        <taxon>Magnoliopsida</taxon>
        <taxon>eudicotyledons</taxon>
        <taxon>Gunneridae</taxon>
        <taxon>Pentapetalae</taxon>
        <taxon>asterids</taxon>
        <taxon>campanulids</taxon>
        <taxon>Asterales</taxon>
        <taxon>Asteraceae</taxon>
        <taxon>Carduoideae</taxon>
        <taxon>Cardueae</taxon>
        <taxon>Carduinae</taxon>
        <taxon>Cynara</taxon>
    </lineage>
</organism>
<dbReference type="AlphaFoldDB" id="A0A103YAT5"/>
<keyword evidence="2" id="KW-1185">Reference proteome</keyword>
<reference evidence="1 2" key="1">
    <citation type="journal article" date="2016" name="Sci. Rep.">
        <title>The genome sequence of the outbreeding globe artichoke constructed de novo incorporating a phase-aware low-pass sequencing strategy of F1 progeny.</title>
        <authorList>
            <person name="Scaglione D."/>
            <person name="Reyes-Chin-Wo S."/>
            <person name="Acquadro A."/>
            <person name="Froenicke L."/>
            <person name="Portis E."/>
            <person name="Beitel C."/>
            <person name="Tirone M."/>
            <person name="Mauro R."/>
            <person name="Lo Monaco A."/>
            <person name="Mauromicale G."/>
            <person name="Faccioli P."/>
            <person name="Cattivelli L."/>
            <person name="Rieseberg L."/>
            <person name="Michelmore R."/>
            <person name="Lanteri S."/>
        </authorList>
    </citation>
    <scope>NUCLEOTIDE SEQUENCE [LARGE SCALE GENOMIC DNA]</scope>
    <source>
        <strain evidence="1">2C</strain>
    </source>
</reference>
<sequence>MPNAAADAAAASAAIGRSECDPCSATFPFSITAMESDFCMVDSRCATTTQVLPTIIFSNASCTRFSDALSSALVASSNRRIAGFLSIARASATLCFWPPDSCTPLSPQATFGLQTALNLPMKPATPTPTARTSSFSAYFKIKYKKNSSIMVSTNHTLFTTSLEKDRPLPPKSLMISLRIIIVRGDINPSPMQPKTLSTNKINSKNSGPDWRTMIDSSKFW</sequence>
<dbReference type="Proteomes" id="UP000243975">
    <property type="component" value="Unassembled WGS sequence"/>
</dbReference>
<feature type="non-terminal residue" evidence="1">
    <location>
        <position position="220"/>
    </location>
</feature>
<proteinExistence type="predicted"/>
<dbReference type="EMBL" id="LEKV01001865">
    <property type="protein sequence ID" value="KVI05652.1"/>
    <property type="molecule type" value="Genomic_DNA"/>
</dbReference>
<dbReference type="AntiFam" id="ANF00062">
    <property type="entry name" value="Shadow ORF (opposite ABC transporter protein)"/>
</dbReference>
<dbReference type="Gramene" id="KVI05652">
    <property type="protein sequence ID" value="KVI05652"/>
    <property type="gene ID" value="Ccrd_015993"/>
</dbReference>
<name>A0A103YAT5_CYNCS</name>